<evidence type="ECO:0000256" key="4">
    <source>
        <dbReference type="ARBA" id="ARBA00022801"/>
    </source>
</evidence>
<feature type="binding site" evidence="6">
    <location>
        <position position="192"/>
    </location>
    <ligand>
        <name>substrate</name>
    </ligand>
</feature>
<dbReference type="EC" id="3.5.1.2" evidence="3 6"/>
<keyword evidence="8" id="KW-1185">Reference proteome</keyword>
<keyword evidence="6" id="KW-0007">Acetylation</keyword>
<dbReference type="HAMAP" id="MF_00313">
    <property type="entry name" value="Glutaminase"/>
    <property type="match status" value="1"/>
</dbReference>
<comment type="catalytic activity">
    <reaction evidence="5 6">
        <text>L-glutamine + H2O = L-glutamate + NH4(+)</text>
        <dbReference type="Rhea" id="RHEA:15889"/>
        <dbReference type="ChEBI" id="CHEBI:15377"/>
        <dbReference type="ChEBI" id="CHEBI:28938"/>
        <dbReference type="ChEBI" id="CHEBI:29985"/>
        <dbReference type="ChEBI" id="CHEBI:58359"/>
        <dbReference type="EC" id="3.5.1.2"/>
    </reaction>
</comment>
<reference evidence="7" key="1">
    <citation type="submission" date="2023-06" db="EMBL/GenBank/DDBJ databases">
        <authorList>
            <person name="Zhang S."/>
        </authorList>
    </citation>
    <scope>NUCLEOTIDE SEQUENCE</scope>
    <source>
        <strain evidence="7">SG2303</strain>
    </source>
</reference>
<sequence>MTASPDYQAILETIAAKVRPLAAQGRVADYIPELAKVPADKFAMAVHTLDGRRFAVGDADERFSIQSISKLFTLLMALRMKKETLWQRVGREPSGNPFNSLVQLEHEQGIPRNPFINAGALVITDVLCRHFVQADRAVLEFLRRLSGATDLNFDSAVAESEAEHGYRNAAMANFIKSFGNLDSPVDTVLQSYFRQCAVRMSCQELATAGLLLANHGTVPASGEALLTPSEAKRINAILLTCGTYDAAGDFAFRVGLPAKSGVGGGILAILPGELAVAVWSPALDENGNSLAGAMALEHFTTLTGRSVF</sequence>
<evidence type="ECO:0000313" key="8">
    <source>
        <dbReference type="Proteomes" id="UP001168540"/>
    </source>
</evidence>
<organism evidence="7 8">
    <name type="scientific">Crenobacter oryzisoli</name>
    <dbReference type="NCBI Taxonomy" id="3056844"/>
    <lineage>
        <taxon>Bacteria</taxon>
        <taxon>Pseudomonadati</taxon>
        <taxon>Pseudomonadota</taxon>
        <taxon>Betaproteobacteria</taxon>
        <taxon>Neisseriales</taxon>
        <taxon>Neisseriaceae</taxon>
        <taxon>Crenobacter</taxon>
    </lineage>
</organism>
<dbReference type="Gene3D" id="3.40.710.10">
    <property type="entry name" value="DD-peptidase/beta-lactamase superfamily"/>
    <property type="match status" value="1"/>
</dbReference>
<dbReference type="EMBL" id="JAUEDK010000015">
    <property type="protein sequence ID" value="MDN0075239.1"/>
    <property type="molecule type" value="Genomic_DNA"/>
</dbReference>
<dbReference type="NCBIfam" id="NF002132">
    <property type="entry name" value="PRK00971.1-1"/>
    <property type="match status" value="1"/>
</dbReference>
<dbReference type="PANTHER" id="PTHR12544">
    <property type="entry name" value="GLUTAMINASE"/>
    <property type="match status" value="1"/>
</dbReference>
<feature type="binding site" evidence="6">
    <location>
        <position position="244"/>
    </location>
    <ligand>
        <name>substrate</name>
    </ligand>
</feature>
<accession>A0ABT7XN69</accession>
<evidence type="ECO:0000256" key="1">
    <source>
        <dbReference type="ARBA" id="ARBA00011076"/>
    </source>
</evidence>
<evidence type="ECO:0000256" key="5">
    <source>
        <dbReference type="ARBA" id="ARBA00049534"/>
    </source>
</evidence>
<dbReference type="InterPro" id="IPR015868">
    <property type="entry name" value="Glutaminase"/>
</dbReference>
<comment type="subunit">
    <text evidence="2 6">Homotetramer.</text>
</comment>
<dbReference type="InterPro" id="IPR012338">
    <property type="entry name" value="Beta-lactam/transpept-like"/>
</dbReference>
<evidence type="ECO:0000256" key="3">
    <source>
        <dbReference type="ARBA" id="ARBA00012918"/>
    </source>
</evidence>
<dbReference type="Proteomes" id="UP001168540">
    <property type="component" value="Unassembled WGS sequence"/>
</dbReference>
<gene>
    <name evidence="6" type="primary">glsA</name>
    <name evidence="7" type="ORF">QU481_10090</name>
</gene>
<feature type="binding site" evidence="6">
    <location>
        <position position="117"/>
    </location>
    <ligand>
        <name>substrate</name>
    </ligand>
</feature>
<comment type="similarity">
    <text evidence="1 6">Belongs to the glutaminase family.</text>
</comment>
<dbReference type="RefSeq" id="WP_289829837.1">
    <property type="nucleotide sequence ID" value="NZ_JAUEDK010000015.1"/>
</dbReference>
<dbReference type="SUPFAM" id="SSF56601">
    <property type="entry name" value="beta-lactamase/transpeptidase-like"/>
    <property type="match status" value="1"/>
</dbReference>
<dbReference type="GO" id="GO:0004359">
    <property type="term" value="F:glutaminase activity"/>
    <property type="evidence" value="ECO:0007669"/>
    <property type="project" value="UniProtKB-EC"/>
</dbReference>
<evidence type="ECO:0000313" key="7">
    <source>
        <dbReference type="EMBL" id="MDN0075239.1"/>
    </source>
</evidence>
<protein>
    <recommendedName>
        <fullName evidence="3 6">Glutaminase</fullName>
        <ecNumber evidence="3 6">3.5.1.2</ecNumber>
    </recommendedName>
</protein>
<evidence type="ECO:0000256" key="6">
    <source>
        <dbReference type="HAMAP-Rule" id="MF_00313"/>
    </source>
</evidence>
<dbReference type="PANTHER" id="PTHR12544:SF29">
    <property type="entry name" value="GLUTAMINASE"/>
    <property type="match status" value="1"/>
</dbReference>
<dbReference type="NCBIfam" id="NF002133">
    <property type="entry name" value="PRK00971.1-2"/>
    <property type="match status" value="1"/>
</dbReference>
<feature type="binding site" evidence="6">
    <location>
        <position position="67"/>
    </location>
    <ligand>
        <name>substrate</name>
    </ligand>
</feature>
<proteinExistence type="inferred from homology"/>
<feature type="binding site" evidence="6">
    <location>
        <position position="168"/>
    </location>
    <ligand>
        <name>substrate</name>
    </ligand>
</feature>
<feature type="binding site" evidence="6">
    <location>
        <position position="262"/>
    </location>
    <ligand>
        <name>substrate</name>
    </ligand>
</feature>
<comment type="caution">
    <text evidence="7">The sequence shown here is derived from an EMBL/GenBank/DDBJ whole genome shotgun (WGS) entry which is preliminary data.</text>
</comment>
<evidence type="ECO:0000256" key="2">
    <source>
        <dbReference type="ARBA" id="ARBA00011881"/>
    </source>
</evidence>
<name>A0ABT7XN69_9NEIS</name>
<dbReference type="NCBIfam" id="TIGR03814">
    <property type="entry name" value="Gln_ase"/>
    <property type="match status" value="1"/>
</dbReference>
<dbReference type="Pfam" id="PF04960">
    <property type="entry name" value="Glutaminase"/>
    <property type="match status" value="1"/>
</dbReference>
<feature type="binding site" evidence="6">
    <location>
        <position position="161"/>
    </location>
    <ligand>
        <name>substrate</name>
    </ligand>
</feature>
<keyword evidence="4 6" id="KW-0378">Hydrolase</keyword>